<dbReference type="SUPFAM" id="SSF51905">
    <property type="entry name" value="FAD/NAD(P)-binding domain"/>
    <property type="match status" value="1"/>
</dbReference>
<sequence length="644" mass="70558">MSFFKSKNDTLGMSSPITRRDFVNGTLAGAGAALMGRHAYAVAIRETPYAPSGSSWTGYGGIGDYSWANGNTEAVVTAAHGIRDQLYPNTTENSADESFDLIIVGGGFSGMTAAYEFNKRANHGQTCLLLENHPVIGGEAKQNEFIVDGKRLTAPQGSNGGIVLKDTFIKGSYDGDTYNVYTDYYRELGIPTHFDLEQLSGGAERYNIPNYHFAPMAPGSESYYETGYHFLGHGWVKNPVNAQFKNTPWPSNVQKEMDDFVNNRRGIVSGTDNVDSWLDSVYYTDLLDKLGYGSQVRQYIDPYMAVANFGVCGNAISAYAAKRLGLPGTMRNDERESSADIGVVSFPGGNAAILRMMLARMIPNAINGNGSVTETLSAAINFNMLDRAGAPLRLRLGSTAVNVSHEGDPSSADYVIVTYVRDGVIRKARAKSVIMASGGWVNRNIVTDLSETFYSAYSEFHHGPVLTANVALRNWRFFDKLGITAARWFEGLGWHVSLRRNVVFENTQPLTPDDPIILTFYIPFLSPDLPPSAQGPAARATMFAKSYAEIEHQIRLKMTELFSVAGFDARHDIAGIILNRWGHAFCAPQPGFFLGKTNHKAPHEVLRQPHGRIIFAHSELHGLMSMAHAMTEGHRGALQAMAML</sequence>
<dbReference type="Proteomes" id="UP001595444">
    <property type="component" value="Unassembled WGS sequence"/>
</dbReference>
<dbReference type="Pfam" id="PF13450">
    <property type="entry name" value="NAD_binding_8"/>
    <property type="match status" value="1"/>
</dbReference>
<name>A0ABV7D184_9PROT</name>
<protein>
    <submittedName>
        <fullName evidence="1">NAD(P)-binding protein</fullName>
    </submittedName>
</protein>
<comment type="caution">
    <text evidence="1">The sequence shown here is derived from an EMBL/GenBank/DDBJ whole genome shotgun (WGS) entry which is preliminary data.</text>
</comment>
<gene>
    <name evidence="1" type="ORF">ACFOKA_03255</name>
</gene>
<dbReference type="InterPro" id="IPR036188">
    <property type="entry name" value="FAD/NAD-bd_sf"/>
</dbReference>
<proteinExistence type="predicted"/>
<keyword evidence="2" id="KW-1185">Reference proteome</keyword>
<evidence type="ECO:0000313" key="1">
    <source>
        <dbReference type="EMBL" id="MFC3050918.1"/>
    </source>
</evidence>
<evidence type="ECO:0000313" key="2">
    <source>
        <dbReference type="Proteomes" id="UP001595444"/>
    </source>
</evidence>
<dbReference type="Gene3D" id="3.50.50.60">
    <property type="entry name" value="FAD/NAD(P)-binding domain"/>
    <property type="match status" value="1"/>
</dbReference>
<dbReference type="InterPro" id="IPR006311">
    <property type="entry name" value="TAT_signal"/>
</dbReference>
<reference evidence="2" key="1">
    <citation type="journal article" date="2019" name="Int. J. Syst. Evol. Microbiol.">
        <title>The Global Catalogue of Microorganisms (GCM) 10K type strain sequencing project: providing services to taxonomists for standard genome sequencing and annotation.</title>
        <authorList>
            <consortium name="The Broad Institute Genomics Platform"/>
            <consortium name="The Broad Institute Genome Sequencing Center for Infectious Disease"/>
            <person name="Wu L."/>
            <person name="Ma J."/>
        </authorList>
    </citation>
    <scope>NUCLEOTIDE SEQUENCE [LARGE SCALE GENOMIC DNA]</scope>
    <source>
        <strain evidence="2">KCTC 62164</strain>
    </source>
</reference>
<organism evidence="1 2">
    <name type="scientific">Kordiimonas pumila</name>
    <dbReference type="NCBI Taxonomy" id="2161677"/>
    <lineage>
        <taxon>Bacteria</taxon>
        <taxon>Pseudomonadati</taxon>
        <taxon>Pseudomonadota</taxon>
        <taxon>Alphaproteobacteria</taxon>
        <taxon>Kordiimonadales</taxon>
        <taxon>Kordiimonadaceae</taxon>
        <taxon>Kordiimonas</taxon>
    </lineage>
</organism>
<dbReference type="RefSeq" id="WP_194212365.1">
    <property type="nucleotide sequence ID" value="NZ_CP061205.1"/>
</dbReference>
<dbReference type="PROSITE" id="PS51318">
    <property type="entry name" value="TAT"/>
    <property type="match status" value="1"/>
</dbReference>
<accession>A0ABV7D184</accession>
<dbReference type="EMBL" id="JBHRSL010000002">
    <property type="protein sequence ID" value="MFC3050918.1"/>
    <property type="molecule type" value="Genomic_DNA"/>
</dbReference>